<accession>A0A2W5MZV3</accession>
<name>A0A2W5MZV3_9BACT</name>
<dbReference type="Proteomes" id="UP000249417">
    <property type="component" value="Unassembled WGS sequence"/>
</dbReference>
<feature type="non-terminal residue" evidence="1">
    <location>
        <position position="79"/>
    </location>
</feature>
<dbReference type="EMBL" id="QFQB01000041">
    <property type="protein sequence ID" value="PZQ45679.1"/>
    <property type="molecule type" value="Genomic_DNA"/>
</dbReference>
<proteinExistence type="predicted"/>
<reference evidence="1 2" key="1">
    <citation type="submission" date="2017-08" db="EMBL/GenBank/DDBJ databases">
        <title>Infants hospitalized years apart are colonized by the same room-sourced microbial strains.</title>
        <authorList>
            <person name="Brooks B."/>
            <person name="Olm M.R."/>
            <person name="Firek B.A."/>
            <person name="Baker R."/>
            <person name="Thomas B.C."/>
            <person name="Morowitz M.J."/>
            <person name="Banfield J.F."/>
        </authorList>
    </citation>
    <scope>NUCLEOTIDE SEQUENCE [LARGE SCALE GENOMIC DNA]</scope>
    <source>
        <strain evidence="1">S2_005_002_R2_29</strain>
    </source>
</reference>
<dbReference type="AlphaFoldDB" id="A0A2W5MZV3"/>
<organism evidence="1 2">
    <name type="scientific">Micavibrio aeruginosavorus</name>
    <dbReference type="NCBI Taxonomy" id="349221"/>
    <lineage>
        <taxon>Bacteria</taxon>
        <taxon>Pseudomonadati</taxon>
        <taxon>Bdellovibrionota</taxon>
        <taxon>Bdellovibrionia</taxon>
        <taxon>Bdellovibrionales</taxon>
        <taxon>Pseudobdellovibrionaceae</taxon>
        <taxon>Micavibrio</taxon>
    </lineage>
</organism>
<evidence type="ECO:0000313" key="1">
    <source>
        <dbReference type="EMBL" id="PZQ45679.1"/>
    </source>
</evidence>
<sequence length="79" mass="9031">MILQPNPENNRLMLWDEADDSVIAVEHVRFFIQGDPDLEPQTSTKIELNNNFKKAADLLPEPKKFVVCAGIDYPMDRMG</sequence>
<protein>
    <submittedName>
        <fullName evidence="1">Uncharacterized protein</fullName>
    </submittedName>
</protein>
<comment type="caution">
    <text evidence="1">The sequence shown here is derived from an EMBL/GenBank/DDBJ whole genome shotgun (WGS) entry which is preliminary data.</text>
</comment>
<gene>
    <name evidence="1" type="ORF">DI551_06630</name>
</gene>
<evidence type="ECO:0000313" key="2">
    <source>
        <dbReference type="Proteomes" id="UP000249417"/>
    </source>
</evidence>